<keyword evidence="4" id="KW-1185">Reference proteome</keyword>
<dbReference type="RefSeq" id="WP_072358811.1">
    <property type="nucleotide sequence ID" value="NZ_CBHWAX010000029.1"/>
</dbReference>
<organism evidence="3 4">
    <name type="scientific">Chitinophaga sancti</name>
    <dbReference type="NCBI Taxonomy" id="1004"/>
    <lineage>
        <taxon>Bacteria</taxon>
        <taxon>Pseudomonadati</taxon>
        <taxon>Bacteroidota</taxon>
        <taxon>Chitinophagia</taxon>
        <taxon>Chitinophagales</taxon>
        <taxon>Chitinophagaceae</taxon>
        <taxon>Chitinophaga</taxon>
    </lineage>
</organism>
<protein>
    <submittedName>
        <fullName evidence="3">DUF4834 family protein</fullName>
    </submittedName>
</protein>
<gene>
    <name evidence="3" type="ORF">SR876_21495</name>
</gene>
<keyword evidence="2" id="KW-0472">Membrane</keyword>
<proteinExistence type="predicted"/>
<feature type="transmembrane region" description="Helical" evidence="2">
    <location>
        <begin position="6"/>
        <end position="28"/>
    </location>
</feature>
<dbReference type="InterPro" id="IPR032272">
    <property type="entry name" value="DUF4834"/>
</dbReference>
<dbReference type="EMBL" id="CP140154">
    <property type="protein sequence ID" value="WQG87505.1"/>
    <property type="molecule type" value="Genomic_DNA"/>
</dbReference>
<dbReference type="Proteomes" id="UP001326715">
    <property type="component" value="Chromosome"/>
</dbReference>
<evidence type="ECO:0000313" key="4">
    <source>
        <dbReference type="Proteomes" id="UP001326715"/>
    </source>
</evidence>
<keyword evidence="2" id="KW-1133">Transmembrane helix</keyword>
<evidence type="ECO:0000313" key="3">
    <source>
        <dbReference type="EMBL" id="WQG87505.1"/>
    </source>
</evidence>
<feature type="compositionally biased region" description="Low complexity" evidence="1">
    <location>
        <begin position="51"/>
        <end position="61"/>
    </location>
</feature>
<dbReference type="Pfam" id="PF16118">
    <property type="entry name" value="DUF4834"/>
    <property type="match status" value="1"/>
</dbReference>
<evidence type="ECO:0000256" key="1">
    <source>
        <dbReference type="SAM" id="MobiDB-lite"/>
    </source>
</evidence>
<feature type="region of interest" description="Disordered" evidence="1">
    <location>
        <begin position="51"/>
        <end position="86"/>
    </location>
</feature>
<feature type="compositionally biased region" description="Basic and acidic residues" evidence="1">
    <location>
        <begin position="72"/>
        <end position="86"/>
    </location>
</feature>
<keyword evidence="2" id="KW-0812">Transmembrane</keyword>
<name>A0ABZ0XAF0_9BACT</name>
<evidence type="ECO:0000256" key="2">
    <source>
        <dbReference type="SAM" id="Phobius"/>
    </source>
</evidence>
<reference evidence="3 4" key="1">
    <citation type="submission" date="2023-11" db="EMBL/GenBank/DDBJ databases">
        <title>MicrobeMod: A computational toolkit for identifying prokaryotic methylation and restriction-modification with nanopore sequencing.</title>
        <authorList>
            <person name="Crits-Christoph A."/>
            <person name="Kang S.C."/>
            <person name="Lee H."/>
            <person name="Ostrov N."/>
        </authorList>
    </citation>
    <scope>NUCLEOTIDE SEQUENCE [LARGE SCALE GENOMIC DNA]</scope>
    <source>
        <strain evidence="3 4">ATCC 23090</strain>
    </source>
</reference>
<accession>A0ABZ0XAF0</accession>
<sequence length="86" mass="10526">MNPINIIITVIVCYILYKFVFNLVLPMYQTAKQVRRQMGDIQDRMRQQYEQEQQYYQQQQQPDNFNRQQAKPKADKGDYLDFEEIK</sequence>